<evidence type="ECO:0000313" key="10">
    <source>
        <dbReference type="EMBL" id="GIJ48184.1"/>
    </source>
</evidence>
<evidence type="ECO:0000256" key="7">
    <source>
        <dbReference type="SAM" id="Phobius"/>
    </source>
</evidence>
<feature type="region of interest" description="Disordered" evidence="6">
    <location>
        <begin position="491"/>
        <end position="533"/>
    </location>
</feature>
<evidence type="ECO:0000259" key="9">
    <source>
        <dbReference type="PROSITE" id="PS51782"/>
    </source>
</evidence>
<dbReference type="PANTHER" id="PTHR43806:SF11">
    <property type="entry name" value="CEREVISIN-RELATED"/>
    <property type="match status" value="1"/>
</dbReference>
<reference evidence="10" key="1">
    <citation type="submission" date="2021-01" db="EMBL/GenBank/DDBJ databases">
        <title>Whole genome shotgun sequence of Virgisporangium aliadipatigenens NBRC 105644.</title>
        <authorList>
            <person name="Komaki H."/>
            <person name="Tamura T."/>
        </authorList>
    </citation>
    <scope>NUCLEOTIDE SEQUENCE</scope>
    <source>
        <strain evidence="10">NBRC 105644</strain>
    </source>
</reference>
<feature type="region of interest" description="Disordered" evidence="6">
    <location>
        <begin position="114"/>
        <end position="163"/>
    </location>
</feature>
<evidence type="ECO:0000256" key="6">
    <source>
        <dbReference type="SAM" id="MobiDB-lite"/>
    </source>
</evidence>
<feature type="chain" id="PRO_5035211856" description="LysM domain-containing protein" evidence="8">
    <location>
        <begin position="34"/>
        <end position="533"/>
    </location>
</feature>
<feature type="compositionally biased region" description="Basic and acidic residues" evidence="6">
    <location>
        <begin position="524"/>
        <end position="533"/>
    </location>
</feature>
<dbReference type="PRINTS" id="PR00723">
    <property type="entry name" value="SUBTILISIN"/>
</dbReference>
<dbReference type="CDD" id="cd00306">
    <property type="entry name" value="Peptidases_S8_S53"/>
    <property type="match status" value="1"/>
</dbReference>
<dbReference type="InterPro" id="IPR000209">
    <property type="entry name" value="Peptidase_S8/S53_dom"/>
</dbReference>
<sequence length="533" mass="53939">MSIPRISVTLRVGLAVTAILGLFFAALSAPAQAAGSDEYVKYYTVRDGSETLSAVAQRYLGTGSRSFEIFDLNAGRKQPDGAALTSGSKLKAGWHLVLPWDAVGEGVDYGTLPAGKPPAAASPPPSPRAAKSEPPRGNAGPASNPPPSSAAPPPPSAPVPPEANKCVVATSPLATDWTREKLGHERAWVRSRGANQLVAIIDSGVDGKAAGLQGHVAAGTDLVTGGKGDVDCVGTGTAMAGVIAAQPKDGTPGGLAPASTVLPVRLVAAQSDQAKPADQVKAIEAAVSAGVGIIALGPYVNTADEAVAKAVQAAVDKNVVVVLGAPVGVGSSTAKPGVLRVGGLDKDGRTTADYQPGGVDVVAPGADVSNLGGRSNGPHLAVAFVAGQAALIRAVYPELDAKAVTERIQRTAAKVADRNQPDPAVGWGLIDPVASLTSPFPEENSAAQSAKPENTSSGSGSLAVMIVLFLLGAAFILVGWLIWRFLGSRSAGPDDDDDDDDDEHSPSSFGKLRPALIGSGAFWGDDRRGSDDD</sequence>
<gene>
    <name evidence="10" type="ORF">Val02_50700</name>
</gene>
<dbReference type="PANTHER" id="PTHR43806">
    <property type="entry name" value="PEPTIDASE S8"/>
    <property type="match status" value="1"/>
</dbReference>
<feature type="transmembrane region" description="Helical" evidence="7">
    <location>
        <begin position="462"/>
        <end position="483"/>
    </location>
</feature>
<keyword evidence="7" id="KW-0812">Transmembrane</keyword>
<keyword evidence="11" id="KW-1185">Reference proteome</keyword>
<dbReference type="PROSITE" id="PS51782">
    <property type="entry name" value="LYSM"/>
    <property type="match status" value="1"/>
</dbReference>
<evidence type="ECO:0000256" key="1">
    <source>
        <dbReference type="ARBA" id="ARBA00011073"/>
    </source>
</evidence>
<dbReference type="InterPro" id="IPR036852">
    <property type="entry name" value="Peptidase_S8/S53_dom_sf"/>
</dbReference>
<comment type="caution">
    <text evidence="5">Lacks conserved residue(s) required for the propagation of feature annotation.</text>
</comment>
<feature type="signal peptide" evidence="8">
    <location>
        <begin position="1"/>
        <end position="33"/>
    </location>
</feature>
<proteinExistence type="inferred from homology"/>
<feature type="region of interest" description="Disordered" evidence="6">
    <location>
        <begin position="438"/>
        <end position="458"/>
    </location>
</feature>
<evidence type="ECO:0000256" key="2">
    <source>
        <dbReference type="ARBA" id="ARBA00022670"/>
    </source>
</evidence>
<feature type="compositionally biased region" description="Polar residues" evidence="6">
    <location>
        <begin position="445"/>
        <end position="458"/>
    </location>
</feature>
<dbReference type="InterPro" id="IPR015500">
    <property type="entry name" value="Peptidase_S8_subtilisin-rel"/>
</dbReference>
<comment type="caution">
    <text evidence="10">The sequence shown here is derived from an EMBL/GenBank/DDBJ whole genome shotgun (WGS) entry which is preliminary data.</text>
</comment>
<feature type="compositionally biased region" description="Pro residues" evidence="6">
    <location>
        <begin position="143"/>
        <end position="161"/>
    </location>
</feature>
<name>A0A8J3YME6_9ACTN</name>
<dbReference type="Pfam" id="PF00082">
    <property type="entry name" value="Peptidase_S8"/>
    <property type="match status" value="1"/>
</dbReference>
<dbReference type="CDD" id="cd00118">
    <property type="entry name" value="LysM"/>
    <property type="match status" value="1"/>
</dbReference>
<keyword evidence="7" id="KW-0472">Membrane</keyword>
<keyword evidence="7" id="KW-1133">Transmembrane helix</keyword>
<dbReference type="InterPro" id="IPR018392">
    <property type="entry name" value="LysM"/>
</dbReference>
<dbReference type="Gene3D" id="3.40.50.200">
    <property type="entry name" value="Peptidase S8/S53 domain"/>
    <property type="match status" value="1"/>
</dbReference>
<keyword evidence="3" id="KW-0378">Hydrolase</keyword>
<keyword evidence="2" id="KW-0645">Protease</keyword>
<keyword evidence="4" id="KW-0720">Serine protease</keyword>
<dbReference type="InterPro" id="IPR050131">
    <property type="entry name" value="Peptidase_S8_subtilisin-like"/>
</dbReference>
<dbReference type="EMBL" id="BOPF01000019">
    <property type="protein sequence ID" value="GIJ48184.1"/>
    <property type="molecule type" value="Genomic_DNA"/>
</dbReference>
<feature type="compositionally biased region" description="Acidic residues" evidence="6">
    <location>
        <begin position="493"/>
        <end position="503"/>
    </location>
</feature>
<evidence type="ECO:0000313" key="11">
    <source>
        <dbReference type="Proteomes" id="UP000619260"/>
    </source>
</evidence>
<evidence type="ECO:0000256" key="5">
    <source>
        <dbReference type="PROSITE-ProRule" id="PRU01240"/>
    </source>
</evidence>
<evidence type="ECO:0000256" key="3">
    <source>
        <dbReference type="ARBA" id="ARBA00022801"/>
    </source>
</evidence>
<accession>A0A8J3YME6</accession>
<dbReference type="Proteomes" id="UP000619260">
    <property type="component" value="Unassembled WGS sequence"/>
</dbReference>
<evidence type="ECO:0000256" key="4">
    <source>
        <dbReference type="ARBA" id="ARBA00022825"/>
    </source>
</evidence>
<keyword evidence="8" id="KW-0732">Signal</keyword>
<dbReference type="GO" id="GO:0006508">
    <property type="term" value="P:proteolysis"/>
    <property type="evidence" value="ECO:0007669"/>
    <property type="project" value="UniProtKB-KW"/>
</dbReference>
<dbReference type="SUPFAM" id="SSF52743">
    <property type="entry name" value="Subtilisin-like"/>
    <property type="match status" value="1"/>
</dbReference>
<comment type="similarity">
    <text evidence="1 5">Belongs to the peptidase S8 family.</text>
</comment>
<organism evidence="10 11">
    <name type="scientific">Virgisporangium aliadipatigenens</name>
    <dbReference type="NCBI Taxonomy" id="741659"/>
    <lineage>
        <taxon>Bacteria</taxon>
        <taxon>Bacillati</taxon>
        <taxon>Actinomycetota</taxon>
        <taxon>Actinomycetes</taxon>
        <taxon>Micromonosporales</taxon>
        <taxon>Micromonosporaceae</taxon>
        <taxon>Virgisporangium</taxon>
    </lineage>
</organism>
<evidence type="ECO:0000256" key="8">
    <source>
        <dbReference type="SAM" id="SignalP"/>
    </source>
</evidence>
<protein>
    <recommendedName>
        <fullName evidence="9">LysM domain-containing protein</fullName>
    </recommendedName>
</protein>
<feature type="domain" description="LysM" evidence="9">
    <location>
        <begin position="41"/>
        <end position="98"/>
    </location>
</feature>
<dbReference type="AlphaFoldDB" id="A0A8J3YME6"/>
<dbReference type="PROSITE" id="PS51892">
    <property type="entry name" value="SUBTILASE"/>
    <property type="match status" value="1"/>
</dbReference>
<dbReference type="GO" id="GO:0004252">
    <property type="term" value="F:serine-type endopeptidase activity"/>
    <property type="evidence" value="ECO:0007669"/>
    <property type="project" value="InterPro"/>
</dbReference>